<evidence type="ECO:0000256" key="1">
    <source>
        <dbReference type="SAM" id="SignalP"/>
    </source>
</evidence>
<organism evidence="2">
    <name type="scientific">Bradyrhizobium sp. LLZ17</name>
    <dbReference type="NCBI Taxonomy" id="3239388"/>
    <lineage>
        <taxon>Bacteria</taxon>
        <taxon>Pseudomonadati</taxon>
        <taxon>Pseudomonadota</taxon>
        <taxon>Alphaproteobacteria</taxon>
        <taxon>Hyphomicrobiales</taxon>
        <taxon>Nitrobacteraceae</taxon>
        <taxon>Bradyrhizobium</taxon>
    </lineage>
</organism>
<feature type="chain" id="PRO_5044257070" evidence="1">
    <location>
        <begin position="21"/>
        <end position="111"/>
    </location>
</feature>
<name>A0AB39XNJ9_9BRAD</name>
<keyword evidence="1" id="KW-0732">Signal</keyword>
<dbReference type="EMBL" id="CP165734">
    <property type="protein sequence ID" value="XDV58416.1"/>
    <property type="molecule type" value="Genomic_DNA"/>
</dbReference>
<protein>
    <submittedName>
        <fullName evidence="2">Uncharacterized protein</fullName>
    </submittedName>
</protein>
<reference evidence="2" key="1">
    <citation type="submission" date="2024-08" db="EMBL/GenBank/DDBJ databases">
        <authorList>
            <person name="Chaddad Z."/>
            <person name="Lamrabet M."/>
            <person name="Bouhnik O."/>
            <person name="Alami S."/>
            <person name="Wipf D."/>
            <person name="Courty P.E."/>
            <person name="Missbah El Idrissi M."/>
        </authorList>
    </citation>
    <scope>NUCLEOTIDE SEQUENCE</scope>
    <source>
        <strain evidence="2">LLZ17</strain>
    </source>
</reference>
<dbReference type="AlphaFoldDB" id="A0AB39XNJ9"/>
<dbReference type="RefSeq" id="WP_369722943.1">
    <property type="nucleotide sequence ID" value="NZ_CP165734.1"/>
</dbReference>
<sequence>MKTALPLLLCLTSWFSFAHAEFDPSYVSKGVYFNAQEDAEVIETQMTTGMGIGPCGPRTAPGVGCYCNGFVMSHQARPGFYQEKWHWVRDGWHMMRVAGGRGAMNLCRRDQ</sequence>
<evidence type="ECO:0000313" key="2">
    <source>
        <dbReference type="EMBL" id="XDV58416.1"/>
    </source>
</evidence>
<feature type="signal peptide" evidence="1">
    <location>
        <begin position="1"/>
        <end position="20"/>
    </location>
</feature>
<accession>A0AB39XNJ9</accession>
<gene>
    <name evidence="2" type="ORF">AB8Z38_02440</name>
</gene>
<proteinExistence type="predicted"/>